<sequence>MYVDTAAIHAADAEARVQHRRLVAVGSNGTGTRGVVAPGRVLCVLLNVGLARHVLAGEHLADFDGLAAQGVARDADGLVHGLQVPGVVAAARVKVVVRDVGHVERVGGAQAHGAGIVARVRLEDGPGEDVVVLGDVDAVLREVAAKVDGPAKEKVVVLAILRDGALVEHGHGEAVGRERAAVAKPRILPLVQTGIALAVEAKRAALERRKVLGHLALHVDLVVVLQVAAHAGQVDDDGDIERLELLAGTNAAELQNLRRVVGSARDNDFARGIDLARLSLASGAVARAGLVQIVRVGCIPRLCIGVGVPEKQASQVADGREELARGKGAAGVQAQQLRVLEGQRDLCRLCAEPAVVAVAAFKGQAVYLRMLSALQEGSPVSWAIESKSERCGYIVTSALCAVHPPKVWVRGYSVPFILEPAGGCSPVYRPPSGVS</sequence>
<dbReference type="AlphaFoldDB" id="A0A2N6NZC4"/>
<reference evidence="1 2" key="1">
    <citation type="journal article" date="2016" name="Appl. Microbiol. Biotechnol.">
        <title>Characterization of T-DNA insertion mutants with decreased virulence in the entomopathogenic fungus Beauveria bassiana JEF-007.</title>
        <authorList>
            <person name="Kim S."/>
            <person name="Lee S.J."/>
            <person name="Nai Y.S."/>
            <person name="Yu J.S."/>
            <person name="Lee M.R."/>
            <person name="Yang Y.T."/>
            <person name="Kim J.S."/>
        </authorList>
    </citation>
    <scope>NUCLEOTIDE SEQUENCE [LARGE SCALE GENOMIC DNA]</scope>
    <source>
        <strain evidence="1 2">JEF-007</strain>
    </source>
</reference>
<accession>A0A2N6NZC4</accession>
<gene>
    <name evidence="1" type="ORF">BM221_000014</name>
</gene>
<comment type="caution">
    <text evidence="1">The sequence shown here is derived from an EMBL/GenBank/DDBJ whole genome shotgun (WGS) entry which is preliminary data.</text>
</comment>
<organism evidence="1 2">
    <name type="scientific">Beauveria bassiana</name>
    <name type="common">White muscardine disease fungus</name>
    <name type="synonym">Tritirachium shiotae</name>
    <dbReference type="NCBI Taxonomy" id="176275"/>
    <lineage>
        <taxon>Eukaryota</taxon>
        <taxon>Fungi</taxon>
        <taxon>Dikarya</taxon>
        <taxon>Ascomycota</taxon>
        <taxon>Pezizomycotina</taxon>
        <taxon>Sordariomycetes</taxon>
        <taxon>Hypocreomycetidae</taxon>
        <taxon>Hypocreales</taxon>
        <taxon>Cordycipitaceae</taxon>
        <taxon>Beauveria</taxon>
    </lineage>
</organism>
<evidence type="ECO:0000313" key="2">
    <source>
        <dbReference type="Proteomes" id="UP000235728"/>
    </source>
</evidence>
<name>A0A2N6NZC4_BEABA</name>
<dbReference type="EMBL" id="MRVG01000001">
    <property type="protein sequence ID" value="PMB72600.1"/>
    <property type="molecule type" value="Genomic_DNA"/>
</dbReference>
<dbReference type="Proteomes" id="UP000235728">
    <property type="component" value="Unassembled WGS sequence"/>
</dbReference>
<evidence type="ECO:0000313" key="1">
    <source>
        <dbReference type="EMBL" id="PMB72600.1"/>
    </source>
</evidence>
<protein>
    <submittedName>
        <fullName evidence="1">Uncharacterized protein</fullName>
    </submittedName>
</protein>
<proteinExistence type="predicted"/>